<evidence type="ECO:0000256" key="1">
    <source>
        <dbReference type="ARBA" id="ARBA00004141"/>
    </source>
</evidence>
<dbReference type="Pfam" id="PF00335">
    <property type="entry name" value="Tetraspanin"/>
    <property type="match status" value="1"/>
</dbReference>
<evidence type="ECO:0000256" key="4">
    <source>
        <dbReference type="ARBA" id="ARBA00023136"/>
    </source>
</evidence>
<evidence type="ECO:0000256" key="2">
    <source>
        <dbReference type="ARBA" id="ARBA00022692"/>
    </source>
</evidence>
<gene>
    <name evidence="6" type="ORF">EB796_023434</name>
</gene>
<keyword evidence="2 5" id="KW-0812">Transmembrane</keyword>
<dbReference type="InterPro" id="IPR018499">
    <property type="entry name" value="Tetraspanin/Peripherin"/>
</dbReference>
<dbReference type="PANTHER" id="PTHR19282:SF544">
    <property type="entry name" value="TETRASPANIN"/>
    <property type="match status" value="1"/>
</dbReference>
<organism evidence="6 7">
    <name type="scientific">Bugula neritina</name>
    <name type="common">Brown bryozoan</name>
    <name type="synonym">Sertularia neritina</name>
    <dbReference type="NCBI Taxonomy" id="10212"/>
    <lineage>
        <taxon>Eukaryota</taxon>
        <taxon>Metazoa</taxon>
        <taxon>Spiralia</taxon>
        <taxon>Lophotrochozoa</taxon>
        <taxon>Bryozoa</taxon>
        <taxon>Gymnolaemata</taxon>
        <taxon>Cheilostomatida</taxon>
        <taxon>Flustrina</taxon>
        <taxon>Buguloidea</taxon>
        <taxon>Bugulidae</taxon>
        <taxon>Bugula</taxon>
    </lineage>
</organism>
<feature type="transmembrane region" description="Helical" evidence="5">
    <location>
        <begin position="118"/>
        <end position="140"/>
    </location>
</feature>
<feature type="transmembrane region" description="Helical" evidence="5">
    <location>
        <begin position="59"/>
        <end position="79"/>
    </location>
</feature>
<keyword evidence="3 5" id="KW-1133">Transmembrane helix</keyword>
<dbReference type="Proteomes" id="UP000593567">
    <property type="component" value="Unassembled WGS sequence"/>
</dbReference>
<evidence type="ECO:0000313" key="7">
    <source>
        <dbReference type="Proteomes" id="UP000593567"/>
    </source>
</evidence>
<accession>A0A7J7IWI4</accession>
<keyword evidence="7" id="KW-1185">Reference proteome</keyword>
<comment type="subcellular location">
    <subcellularLocation>
        <location evidence="1">Membrane</location>
        <topology evidence="1">Multi-pass membrane protein</topology>
    </subcellularLocation>
</comment>
<dbReference type="EMBL" id="VXIV02003325">
    <property type="protein sequence ID" value="KAF6018272.1"/>
    <property type="molecule type" value="Genomic_DNA"/>
</dbReference>
<name>A0A7J7IWI4_BUGNE</name>
<evidence type="ECO:0000313" key="6">
    <source>
        <dbReference type="EMBL" id="KAF6018272.1"/>
    </source>
</evidence>
<dbReference type="OrthoDB" id="5870230at2759"/>
<dbReference type="GO" id="GO:0005886">
    <property type="term" value="C:plasma membrane"/>
    <property type="evidence" value="ECO:0007669"/>
    <property type="project" value="TreeGrafter"/>
</dbReference>
<comment type="caution">
    <text evidence="6">The sequence shown here is derived from an EMBL/GenBank/DDBJ whole genome shotgun (WGS) entry which is preliminary data.</text>
</comment>
<dbReference type="PANTHER" id="PTHR19282">
    <property type="entry name" value="TETRASPANIN"/>
    <property type="match status" value="1"/>
</dbReference>
<evidence type="ECO:0000256" key="3">
    <source>
        <dbReference type="ARBA" id="ARBA00022989"/>
    </source>
</evidence>
<protein>
    <submittedName>
        <fullName evidence="6">TSPAN8</fullName>
    </submittedName>
</protein>
<sequence>MGSGSGLSGCFACIKYLMFAFNFIFWLIGCALVGFGIWVLVDDTFKELAADTSFAALQYAGIGIIVVGCVIMIIGFFGCCGAIREILLNDCYIVIAFHLKLNTYYCIIILYYYIYFYFQFFVCMFILFAGLIAVGTLCFIRKDEVSMCKCKLHIRLSCR</sequence>
<evidence type="ECO:0000256" key="5">
    <source>
        <dbReference type="SAM" id="Phobius"/>
    </source>
</evidence>
<keyword evidence="4 5" id="KW-0472">Membrane</keyword>
<reference evidence="6" key="1">
    <citation type="submission" date="2020-06" db="EMBL/GenBank/DDBJ databases">
        <title>Draft genome of Bugula neritina, a colonial animal packing powerful symbionts and potential medicines.</title>
        <authorList>
            <person name="Rayko M."/>
        </authorList>
    </citation>
    <scope>NUCLEOTIDE SEQUENCE [LARGE SCALE GENOMIC DNA]</scope>
    <source>
        <strain evidence="6">Kwan_BN1</strain>
    </source>
</reference>
<feature type="transmembrane region" description="Helical" evidence="5">
    <location>
        <begin position="91"/>
        <end position="112"/>
    </location>
</feature>
<proteinExistence type="predicted"/>
<feature type="transmembrane region" description="Helical" evidence="5">
    <location>
        <begin position="16"/>
        <end position="39"/>
    </location>
</feature>
<dbReference type="AlphaFoldDB" id="A0A7J7IWI4"/>
<dbReference type="PRINTS" id="PR00259">
    <property type="entry name" value="TMFOUR"/>
</dbReference>